<dbReference type="RefSeq" id="WP_030882499.1">
    <property type="nucleotide sequence ID" value="NZ_JOFN01000011.1"/>
</dbReference>
<comment type="caution">
    <text evidence="5">The sequence shown here is derived from an EMBL/GenBank/DDBJ whole genome shotgun (WGS) entry which is preliminary data.</text>
</comment>
<keyword evidence="6" id="KW-1185">Reference proteome</keyword>
<keyword evidence="2" id="KW-0479">Metal-binding</keyword>
<gene>
    <name evidence="5" type="ORF">ADK38_46785</name>
</gene>
<evidence type="ECO:0008006" key="7">
    <source>
        <dbReference type="Google" id="ProtNLM"/>
    </source>
</evidence>
<comment type="similarity">
    <text evidence="1">Belongs to the clavaminate synthase family.</text>
</comment>
<keyword evidence="3" id="KW-0560">Oxidoreductase</keyword>
<proteinExistence type="inferred from homology"/>
<dbReference type="Proteomes" id="UP000037020">
    <property type="component" value="Unassembled WGS sequence"/>
</dbReference>
<evidence type="ECO:0000256" key="1">
    <source>
        <dbReference type="ARBA" id="ARBA00008425"/>
    </source>
</evidence>
<accession>A0ABR5IR49</accession>
<evidence type="ECO:0000313" key="6">
    <source>
        <dbReference type="Proteomes" id="UP000037020"/>
    </source>
</evidence>
<dbReference type="SUPFAM" id="SSF51197">
    <property type="entry name" value="Clavaminate synthase-like"/>
    <property type="match status" value="1"/>
</dbReference>
<evidence type="ECO:0000256" key="4">
    <source>
        <dbReference type="ARBA" id="ARBA00023004"/>
    </source>
</evidence>
<dbReference type="InterPro" id="IPR014503">
    <property type="entry name" value="Clavaminate_syn-like"/>
</dbReference>
<evidence type="ECO:0000256" key="3">
    <source>
        <dbReference type="ARBA" id="ARBA00023002"/>
    </source>
</evidence>
<evidence type="ECO:0000256" key="2">
    <source>
        <dbReference type="ARBA" id="ARBA00022723"/>
    </source>
</evidence>
<organism evidence="5 6">
    <name type="scientific">Streptomyces varsoviensis</name>
    <dbReference type="NCBI Taxonomy" id="67373"/>
    <lineage>
        <taxon>Bacteria</taxon>
        <taxon>Bacillati</taxon>
        <taxon>Actinomycetota</taxon>
        <taxon>Actinomycetes</taxon>
        <taxon>Kitasatosporales</taxon>
        <taxon>Streptomycetaceae</taxon>
        <taxon>Streptomyces</taxon>
    </lineage>
</organism>
<reference evidence="5 6" key="1">
    <citation type="submission" date="2015-07" db="EMBL/GenBank/DDBJ databases">
        <authorList>
            <person name="Ju K.-S."/>
            <person name="Doroghazi J.R."/>
            <person name="Metcalf W.W."/>
        </authorList>
    </citation>
    <scope>NUCLEOTIDE SEQUENCE [LARGE SCALE GENOMIC DNA]</scope>
    <source>
        <strain evidence="5 6">NRRL B-3589</strain>
    </source>
</reference>
<evidence type="ECO:0000313" key="5">
    <source>
        <dbReference type="EMBL" id="KOG40644.1"/>
    </source>
</evidence>
<sequence>MWVNVEEITDTDFAFEREETAKLSDLLLQIDTDPYADAGYPAFETAVAGLLDDGRIPQRFKEFCDEAREWPKSEHPVITLKGCPIDPDLPYLDFSDPVVDKRRRKKTYVSEAFLLVYALLMKQEPIGYANVNDGDVFQDIHPWDRLAHTQSQKALADIGFHKDLANHFVRPDWVNLLGLRQSAETFVSTSYTRNIDVLDDLSESQREVLSEPNFYTPFDDLTVAGNNVQLGEAEKHPVLGGASEYDIRVFENRTIGLTPDAQQAVYALVKLLHRHKRRFRILPGFFLGEANNESIHCKEIIYTPSTEALQHRWLQKTVNVADSQQHAHHFVPGRDRIVNG</sequence>
<dbReference type="EMBL" id="LGUT01004672">
    <property type="protein sequence ID" value="KOG40644.1"/>
    <property type="molecule type" value="Genomic_DNA"/>
</dbReference>
<dbReference type="Gene3D" id="3.60.130.10">
    <property type="entry name" value="Clavaminate synthase-like"/>
    <property type="match status" value="1"/>
</dbReference>
<protein>
    <recommendedName>
        <fullName evidence="7">TauD/TfdA-like domain-containing protein</fullName>
    </recommendedName>
</protein>
<name>A0ABR5IR49_9ACTN</name>
<dbReference type="InterPro" id="IPR042098">
    <property type="entry name" value="TauD-like_sf"/>
</dbReference>
<keyword evidence="4" id="KW-0408">Iron</keyword>
<dbReference type="PIRSF" id="PIRSF019543">
    <property type="entry name" value="Clavaminate_syn"/>
    <property type="match status" value="1"/>
</dbReference>